<dbReference type="OrthoDB" id="5125103at2"/>
<dbReference type="RefSeq" id="WP_061914760.1">
    <property type="nucleotide sequence ID" value="NZ_JBEYBH010000021.1"/>
</dbReference>
<sequence length="65" mass="6953">MGKLGDMANKAKEMAKAHPDQADKGVDGVERMVDERTGDKYDAQTDKAADAVHRSYGGGGEVTDR</sequence>
<accession>A0A101TDD3</accession>
<reference evidence="2 3" key="1">
    <citation type="submission" date="2015-10" db="EMBL/GenBank/DDBJ databases">
        <title>Draft genome sequence of Streptomyces bungoensis DSM 41781, type strain for the species Streptomyces bungoensis.</title>
        <authorList>
            <person name="Ruckert C."/>
            <person name="Winkler A."/>
            <person name="Kalinowski J."/>
            <person name="Kampfer P."/>
            <person name="Glaeser S."/>
        </authorList>
    </citation>
    <scope>NUCLEOTIDE SEQUENCE [LARGE SCALE GENOMIC DNA]</scope>
    <source>
        <strain evidence="2 3">DSM 41781</strain>
    </source>
</reference>
<dbReference type="Proteomes" id="UP000053024">
    <property type="component" value="Unassembled WGS sequence"/>
</dbReference>
<keyword evidence="3" id="KW-1185">Reference proteome</keyword>
<dbReference type="EMBL" id="LMWX01000001">
    <property type="protein sequence ID" value="KUN90363.1"/>
    <property type="molecule type" value="Genomic_DNA"/>
</dbReference>
<evidence type="ECO:0008006" key="4">
    <source>
        <dbReference type="Google" id="ProtNLM"/>
    </source>
</evidence>
<dbReference type="Pfam" id="PF14013">
    <property type="entry name" value="MT0933_antitox"/>
    <property type="match status" value="1"/>
</dbReference>
<proteinExistence type="predicted"/>
<dbReference type="AlphaFoldDB" id="A0A101TDD3"/>
<feature type="compositionally biased region" description="Gly residues" evidence="1">
    <location>
        <begin position="56"/>
        <end position="65"/>
    </location>
</feature>
<dbReference type="STRING" id="285568.AQJ66_00680"/>
<evidence type="ECO:0000313" key="2">
    <source>
        <dbReference type="EMBL" id="KUN90363.1"/>
    </source>
</evidence>
<evidence type="ECO:0000256" key="1">
    <source>
        <dbReference type="SAM" id="MobiDB-lite"/>
    </source>
</evidence>
<gene>
    <name evidence="2" type="ORF">AQJ66_00680</name>
</gene>
<organism evidence="2 3">
    <name type="scientific">Streptomyces bungoensis</name>
    <dbReference type="NCBI Taxonomy" id="285568"/>
    <lineage>
        <taxon>Bacteria</taxon>
        <taxon>Bacillati</taxon>
        <taxon>Actinomycetota</taxon>
        <taxon>Actinomycetes</taxon>
        <taxon>Kitasatosporales</taxon>
        <taxon>Streptomycetaceae</taxon>
        <taxon>Streptomyces</taxon>
    </lineage>
</organism>
<dbReference type="InterPro" id="IPR028037">
    <property type="entry name" value="Antitoxin_Rv0909/MT0933"/>
</dbReference>
<evidence type="ECO:0000313" key="3">
    <source>
        <dbReference type="Proteomes" id="UP000053024"/>
    </source>
</evidence>
<comment type="caution">
    <text evidence="2">The sequence shown here is derived from an EMBL/GenBank/DDBJ whole genome shotgun (WGS) entry which is preliminary data.</text>
</comment>
<feature type="region of interest" description="Disordered" evidence="1">
    <location>
        <begin position="1"/>
        <end position="65"/>
    </location>
</feature>
<feature type="compositionally biased region" description="Basic and acidic residues" evidence="1">
    <location>
        <begin position="9"/>
        <end position="53"/>
    </location>
</feature>
<name>A0A101TDD3_9ACTN</name>
<protein>
    <recommendedName>
        <fullName evidence="4">Kanamycin biosynthetic protein</fullName>
    </recommendedName>
</protein>